<protein>
    <submittedName>
        <fullName evidence="3">Uncharacterized protein</fullName>
    </submittedName>
</protein>
<feature type="compositionally biased region" description="Polar residues" evidence="1">
    <location>
        <begin position="160"/>
        <end position="171"/>
    </location>
</feature>
<proteinExistence type="predicted"/>
<keyword evidence="2" id="KW-0812">Transmembrane</keyword>
<feature type="compositionally biased region" description="Basic and acidic residues" evidence="1">
    <location>
        <begin position="210"/>
        <end position="445"/>
    </location>
</feature>
<dbReference type="AlphaFoldDB" id="A0A1V6V859"/>
<evidence type="ECO:0000313" key="3">
    <source>
        <dbReference type="EMBL" id="OQE46874.1"/>
    </source>
</evidence>
<feature type="transmembrane region" description="Helical" evidence="2">
    <location>
        <begin position="84"/>
        <end position="111"/>
    </location>
</feature>
<reference evidence="4" key="1">
    <citation type="journal article" date="2017" name="Nat. Microbiol.">
        <title>Global analysis of biosynthetic gene clusters reveals vast potential of secondary metabolite production in Penicillium species.</title>
        <authorList>
            <person name="Nielsen J.C."/>
            <person name="Grijseels S."/>
            <person name="Prigent S."/>
            <person name="Ji B."/>
            <person name="Dainat J."/>
            <person name="Nielsen K.F."/>
            <person name="Frisvad J.C."/>
            <person name="Workman M."/>
            <person name="Nielsen J."/>
        </authorList>
    </citation>
    <scope>NUCLEOTIDE SEQUENCE [LARGE SCALE GENOMIC DNA]</scope>
    <source>
        <strain evidence="4">IBT 31321</strain>
    </source>
</reference>
<feature type="compositionally biased region" description="Polar residues" evidence="1">
    <location>
        <begin position="537"/>
        <end position="565"/>
    </location>
</feature>
<keyword evidence="2" id="KW-0472">Membrane</keyword>
<feature type="compositionally biased region" description="Pro residues" evidence="1">
    <location>
        <begin position="499"/>
        <end position="508"/>
    </location>
</feature>
<feature type="compositionally biased region" description="Basic and acidic residues" evidence="1">
    <location>
        <begin position="13"/>
        <end position="24"/>
    </location>
</feature>
<accession>A0A1V6V859</accession>
<evidence type="ECO:0000256" key="1">
    <source>
        <dbReference type="SAM" id="MobiDB-lite"/>
    </source>
</evidence>
<feature type="transmembrane region" description="Helical" evidence="2">
    <location>
        <begin position="59"/>
        <end position="77"/>
    </location>
</feature>
<feature type="compositionally biased region" description="Gly residues" evidence="1">
    <location>
        <begin position="131"/>
        <end position="155"/>
    </location>
</feature>
<sequence length="780" mass="86048">MDGPPPPPPPHGENPHTTEGEYRKSSGLPDGNYDIFIVPPHSAGSGFLYLPSLQCNRNSFLAGVASTLLACFVWSYISPIVKAWYLATVASGSGTGMAVLAVGIGVAGWLFGSAQSGSSGDNKSDSSARGGRFGFGGFGGGSWGPGGPGGPGGPRNAGPNTNQQSSGANYSNNGAGQQRQQGGNFNGGQNHGNQYSGNQHGSGPPPNYDNNKREKEEAEKRAKEERAKEERAREERAKEERAREERAKEERAKEERAREQRAREQRAREERAREERIKEERAREERAREERAKQERAREERVKEERAREERVKEERAREERARERAKEEAERERAREETKRKEELRRKMEEFKRKREAEAKEKEKKREREAMEKELNERREQLEKEMAAARAAAEKEARDRLEKEAAEARERQAKAEAEAKAKAERLEAEAKEKAAKEAAEKEAAAKAAAQKEAMAKFAALKEAASKKYAEKKAQDAKKEAATKAPPPKPASTGNVPRTPSPKKPPPSATAKTANEDDAYSFRPYDRPRRPYAAGTSVYSESSYTPSHSTARTTPPPSHRSTYSTKDPDKIVIQGVYAFNNAFMKTPVAQLVSGQGMVTDGLVLRITTEGLFIDDDLRGVGQREWDVKAWTLKLAEVWCPQVNATQSAKTASSNPFSFRRGNNVPTNEESEAFLSNLLKVCKNTCRLASPSACFARSTTASHNGGPVHPPQAEPRGLHVLRASVRDQEGKKYVFVLQDTEAWKVAIGLQRLRAGALVRALGVSALPVPECKTMLSALGYV</sequence>
<comment type="caution">
    <text evidence="3">The sequence shown here is derived from an EMBL/GenBank/DDBJ whole genome shotgun (WGS) entry which is preliminary data.</text>
</comment>
<dbReference type="Proteomes" id="UP000191500">
    <property type="component" value="Unassembled WGS sequence"/>
</dbReference>
<organism evidence="3 4">
    <name type="scientific">Penicillium coprophilum</name>
    <dbReference type="NCBI Taxonomy" id="36646"/>
    <lineage>
        <taxon>Eukaryota</taxon>
        <taxon>Fungi</taxon>
        <taxon>Dikarya</taxon>
        <taxon>Ascomycota</taxon>
        <taxon>Pezizomycotina</taxon>
        <taxon>Eurotiomycetes</taxon>
        <taxon>Eurotiomycetidae</taxon>
        <taxon>Eurotiales</taxon>
        <taxon>Aspergillaceae</taxon>
        <taxon>Penicillium</taxon>
    </lineage>
</organism>
<feature type="compositionally biased region" description="Low complexity" evidence="1">
    <location>
        <begin position="116"/>
        <end position="130"/>
    </location>
</feature>
<feature type="region of interest" description="Disordered" evidence="1">
    <location>
        <begin position="1"/>
        <end position="24"/>
    </location>
</feature>
<name>A0A1V6V859_9EURO</name>
<dbReference type="EMBL" id="MDDG01000001">
    <property type="protein sequence ID" value="OQE46874.1"/>
    <property type="molecule type" value="Genomic_DNA"/>
</dbReference>
<keyword evidence="2" id="KW-1133">Transmembrane helix</keyword>
<dbReference type="STRING" id="36646.A0A1V6V859"/>
<feature type="compositionally biased region" description="Basic and acidic residues" evidence="1">
    <location>
        <begin position="464"/>
        <end position="482"/>
    </location>
</feature>
<feature type="compositionally biased region" description="Pro residues" evidence="1">
    <location>
        <begin position="1"/>
        <end position="12"/>
    </location>
</feature>
<feature type="region of interest" description="Disordered" evidence="1">
    <location>
        <begin position="115"/>
        <end position="567"/>
    </location>
</feature>
<evidence type="ECO:0000313" key="4">
    <source>
        <dbReference type="Proteomes" id="UP000191500"/>
    </source>
</evidence>
<gene>
    <name evidence="3" type="ORF">PENCOP_c001G01034</name>
</gene>
<keyword evidence="4" id="KW-1185">Reference proteome</keyword>
<feature type="compositionally biased region" description="Low complexity" evidence="1">
    <location>
        <begin position="172"/>
        <end position="183"/>
    </location>
</feature>
<evidence type="ECO:0000256" key="2">
    <source>
        <dbReference type="SAM" id="Phobius"/>
    </source>
</evidence>
<feature type="compositionally biased region" description="Low complexity" evidence="1">
    <location>
        <begin position="446"/>
        <end position="463"/>
    </location>
</feature>